<dbReference type="SUPFAM" id="SSF117281">
    <property type="entry name" value="Kelch motif"/>
    <property type="match status" value="1"/>
</dbReference>
<evidence type="ECO:0000313" key="2">
    <source>
        <dbReference type="EMBL" id="KAF5810310.1"/>
    </source>
</evidence>
<evidence type="ECO:0000313" key="4">
    <source>
        <dbReference type="Proteomes" id="UP000215914"/>
    </source>
</evidence>
<evidence type="ECO:0000259" key="1">
    <source>
        <dbReference type="Pfam" id="PF08268"/>
    </source>
</evidence>
<dbReference type="InterPro" id="IPR036047">
    <property type="entry name" value="F-box-like_dom_sf"/>
</dbReference>
<dbReference type="AlphaFoldDB" id="A0A251UYP3"/>
<dbReference type="OMA" id="HYRNTKI"/>
<dbReference type="InterPro" id="IPR050796">
    <property type="entry name" value="SCF_F-box_component"/>
</dbReference>
<dbReference type="EMBL" id="MNCJ02000319">
    <property type="protein sequence ID" value="KAF5810310.1"/>
    <property type="molecule type" value="Genomic_DNA"/>
</dbReference>
<proteinExistence type="predicted"/>
<dbReference type="InParanoid" id="A0A251UYP3"/>
<evidence type="ECO:0000313" key="3">
    <source>
        <dbReference type="EMBL" id="OTG28149.1"/>
    </source>
</evidence>
<protein>
    <submittedName>
        <fullName evidence="2">F-box associated domain, type 3, kelch-type beta propeller, F-box-like domain superfamily</fullName>
    </submittedName>
    <submittedName>
        <fullName evidence="3">Putative F-box protein-related protein</fullName>
    </submittedName>
</protein>
<dbReference type="InterPro" id="IPR015915">
    <property type="entry name" value="Kelch-typ_b-propeller"/>
</dbReference>
<organism evidence="3 4">
    <name type="scientific">Helianthus annuus</name>
    <name type="common">Common sunflower</name>
    <dbReference type="NCBI Taxonomy" id="4232"/>
    <lineage>
        <taxon>Eukaryota</taxon>
        <taxon>Viridiplantae</taxon>
        <taxon>Streptophyta</taxon>
        <taxon>Embryophyta</taxon>
        <taxon>Tracheophyta</taxon>
        <taxon>Spermatophyta</taxon>
        <taxon>Magnoliopsida</taxon>
        <taxon>eudicotyledons</taxon>
        <taxon>Gunneridae</taxon>
        <taxon>Pentapetalae</taxon>
        <taxon>asterids</taxon>
        <taxon>campanulids</taxon>
        <taxon>Asterales</taxon>
        <taxon>Asteraceae</taxon>
        <taxon>Asteroideae</taxon>
        <taxon>Heliantheae alliance</taxon>
        <taxon>Heliantheae</taxon>
        <taxon>Helianthus</taxon>
    </lineage>
</organism>
<reference evidence="3" key="2">
    <citation type="submission" date="2017-02" db="EMBL/GenBank/DDBJ databases">
        <title>Sunflower complete genome.</title>
        <authorList>
            <person name="Langlade N."/>
            <person name="Munos S."/>
        </authorList>
    </citation>
    <scope>NUCLEOTIDE SEQUENCE [LARGE SCALE GENOMIC DNA]</scope>
    <source>
        <tissue evidence="3">Leaves</tissue>
    </source>
</reference>
<sequence length="344" mass="39685">MDSKLPYDMKMEILSRTSLKTLDAIRCSNKEFNKLSYDPCLLNMYKKRNNIVSGLILQTDSKCIQFIPSRESSSLDLSFLPKFARILASSKQGILVLETNTPRRVLYTICKPATKQILLLPPNLIKTYKTIMVAVVVVRSTPLRYKIVRLCQPGYSERLIWPSTYCCEVFDSITWTWRQLSHVTLPHSVFLIGPSITARGSIYILLTNNDVMKFDTYSEEWTTFSSPNTTRDIELYPYRKLVKYEGKLGFACKQLNGFWEFWVLTIDETWEKTYVLNKDEDTMVSLNRLYDSNTSVTLDDNKVIFHGLGDENMTSNVISSPPHCEAFLLRSDFEPVDFGENKCL</sequence>
<dbReference type="Pfam" id="PF08268">
    <property type="entry name" value="FBA_3"/>
    <property type="match status" value="1"/>
</dbReference>
<dbReference type="OrthoDB" id="1845982at2759"/>
<dbReference type="Proteomes" id="UP000215914">
    <property type="component" value="Chromosome 4"/>
</dbReference>
<dbReference type="EMBL" id="CM007893">
    <property type="protein sequence ID" value="OTG28149.1"/>
    <property type="molecule type" value="Genomic_DNA"/>
</dbReference>
<accession>A0A251UYP3</accession>
<gene>
    <name evidence="3" type="ORF">HannXRQ_Chr04g0107941</name>
    <name evidence="2" type="ORF">HanXRQr2_Chr04g0167921</name>
</gene>
<dbReference type="InterPro" id="IPR013187">
    <property type="entry name" value="F-box-assoc_dom_typ3"/>
</dbReference>
<reference evidence="2 4" key="1">
    <citation type="journal article" date="2017" name="Nature">
        <title>The sunflower genome provides insights into oil metabolism, flowering and Asterid evolution.</title>
        <authorList>
            <person name="Badouin H."/>
            <person name="Gouzy J."/>
            <person name="Grassa C.J."/>
            <person name="Murat F."/>
            <person name="Staton S.E."/>
            <person name="Cottret L."/>
            <person name="Lelandais-Briere C."/>
            <person name="Owens G.L."/>
            <person name="Carrere S."/>
            <person name="Mayjonade B."/>
            <person name="Legrand L."/>
            <person name="Gill N."/>
            <person name="Kane N.C."/>
            <person name="Bowers J.E."/>
            <person name="Hubner S."/>
            <person name="Bellec A."/>
            <person name="Berard A."/>
            <person name="Berges H."/>
            <person name="Blanchet N."/>
            <person name="Boniface M.C."/>
            <person name="Brunel D."/>
            <person name="Catrice O."/>
            <person name="Chaidir N."/>
            <person name="Claudel C."/>
            <person name="Donnadieu C."/>
            <person name="Faraut T."/>
            <person name="Fievet G."/>
            <person name="Helmstetter N."/>
            <person name="King M."/>
            <person name="Knapp S.J."/>
            <person name="Lai Z."/>
            <person name="Le Paslier M.C."/>
            <person name="Lippi Y."/>
            <person name="Lorenzon L."/>
            <person name="Mandel J.R."/>
            <person name="Marage G."/>
            <person name="Marchand G."/>
            <person name="Marquand E."/>
            <person name="Bret-Mestries E."/>
            <person name="Morien E."/>
            <person name="Nambeesan S."/>
            <person name="Nguyen T."/>
            <person name="Pegot-Espagnet P."/>
            <person name="Pouilly N."/>
            <person name="Raftis F."/>
            <person name="Sallet E."/>
            <person name="Schiex T."/>
            <person name="Thomas J."/>
            <person name="Vandecasteele C."/>
            <person name="Vares D."/>
            <person name="Vear F."/>
            <person name="Vautrin S."/>
            <person name="Crespi M."/>
            <person name="Mangin B."/>
            <person name="Burke J.M."/>
            <person name="Salse J."/>
            <person name="Munos S."/>
            <person name="Vincourt P."/>
            <person name="Rieseberg L.H."/>
            <person name="Langlade N.B."/>
        </authorList>
    </citation>
    <scope>NUCLEOTIDE SEQUENCE [LARGE SCALE GENOMIC DNA]</scope>
    <source>
        <strain evidence="4">cv. SF193</strain>
        <tissue evidence="2">Leaves</tissue>
    </source>
</reference>
<keyword evidence="4" id="KW-1185">Reference proteome</keyword>
<dbReference type="SUPFAM" id="SSF81383">
    <property type="entry name" value="F-box domain"/>
    <property type="match status" value="1"/>
</dbReference>
<reference evidence="2" key="3">
    <citation type="submission" date="2020-06" db="EMBL/GenBank/DDBJ databases">
        <title>Helianthus annuus Genome sequencing and assembly Release 2.</title>
        <authorList>
            <person name="Gouzy J."/>
            <person name="Langlade N."/>
            <person name="Munos S."/>
        </authorList>
    </citation>
    <scope>NUCLEOTIDE SEQUENCE</scope>
    <source>
        <tissue evidence="2">Leaves</tissue>
    </source>
</reference>
<name>A0A251UYP3_HELAN</name>
<dbReference type="PANTHER" id="PTHR31672">
    <property type="entry name" value="BNACNNG10540D PROTEIN"/>
    <property type="match status" value="1"/>
</dbReference>
<dbReference type="PANTHER" id="PTHR31672:SF13">
    <property type="entry name" value="F-BOX PROTEIN CPR30-LIKE"/>
    <property type="match status" value="1"/>
</dbReference>
<feature type="domain" description="F-box associated beta-propeller type 3" evidence="1">
    <location>
        <begin position="76"/>
        <end position="285"/>
    </location>
</feature>
<dbReference type="Gramene" id="mRNA:HanXRQr2_Chr04g0167921">
    <property type="protein sequence ID" value="mRNA:HanXRQr2_Chr04g0167921"/>
    <property type="gene ID" value="HanXRQr2_Chr04g0167921"/>
</dbReference>